<dbReference type="GO" id="GO:0006282">
    <property type="term" value="P:regulation of DNA repair"/>
    <property type="evidence" value="ECO:0007669"/>
    <property type="project" value="InterPro"/>
</dbReference>
<dbReference type="InterPro" id="IPR003783">
    <property type="entry name" value="Regulatory_RecX"/>
</dbReference>
<evidence type="ECO:0000259" key="5">
    <source>
        <dbReference type="Pfam" id="PF02631"/>
    </source>
</evidence>
<reference evidence="7 8" key="1">
    <citation type="submission" date="2017-10" db="EMBL/GenBank/DDBJ databases">
        <title>The draft genome sequence of Lewinella marina KCTC 32374.</title>
        <authorList>
            <person name="Wang K."/>
        </authorList>
    </citation>
    <scope>NUCLEOTIDE SEQUENCE [LARGE SCALE GENOMIC DNA]</scope>
    <source>
        <strain evidence="7 8">MKG-38</strain>
    </source>
</reference>
<dbReference type="AlphaFoldDB" id="A0A2G0CGX1"/>
<name>A0A2G0CGX1_9BACT</name>
<evidence type="ECO:0000256" key="2">
    <source>
        <dbReference type="ARBA" id="ARBA00009695"/>
    </source>
</evidence>
<evidence type="ECO:0000256" key="3">
    <source>
        <dbReference type="ARBA" id="ARBA00018111"/>
    </source>
</evidence>
<comment type="subcellular location">
    <subcellularLocation>
        <location evidence="1">Cytoplasm</location>
    </subcellularLocation>
</comment>
<dbReference type="InterPro" id="IPR053924">
    <property type="entry name" value="RecX_HTH_2nd"/>
</dbReference>
<evidence type="ECO:0000313" key="8">
    <source>
        <dbReference type="Proteomes" id="UP000226437"/>
    </source>
</evidence>
<evidence type="ECO:0000256" key="4">
    <source>
        <dbReference type="ARBA" id="ARBA00022490"/>
    </source>
</evidence>
<gene>
    <name evidence="7" type="ORF">CGL56_07130</name>
</gene>
<dbReference type="GO" id="GO:0005737">
    <property type="term" value="C:cytoplasm"/>
    <property type="evidence" value="ECO:0007669"/>
    <property type="project" value="UniProtKB-SubCell"/>
</dbReference>
<dbReference type="Pfam" id="PF21981">
    <property type="entry name" value="RecX_HTH3"/>
    <property type="match status" value="1"/>
</dbReference>
<evidence type="ECO:0000313" key="7">
    <source>
        <dbReference type="EMBL" id="PHK99223.1"/>
    </source>
</evidence>
<keyword evidence="8" id="KW-1185">Reference proteome</keyword>
<organism evidence="7 8">
    <name type="scientific">Neolewinella marina</name>
    <dbReference type="NCBI Taxonomy" id="438751"/>
    <lineage>
        <taxon>Bacteria</taxon>
        <taxon>Pseudomonadati</taxon>
        <taxon>Bacteroidota</taxon>
        <taxon>Saprospiria</taxon>
        <taxon>Saprospirales</taxon>
        <taxon>Lewinellaceae</taxon>
        <taxon>Neolewinella</taxon>
    </lineage>
</organism>
<dbReference type="InterPro" id="IPR036388">
    <property type="entry name" value="WH-like_DNA-bd_sf"/>
</dbReference>
<dbReference type="EMBL" id="PDLO01000002">
    <property type="protein sequence ID" value="PHK99223.1"/>
    <property type="molecule type" value="Genomic_DNA"/>
</dbReference>
<dbReference type="InterPro" id="IPR053925">
    <property type="entry name" value="RecX_HTH_3rd"/>
</dbReference>
<dbReference type="Pfam" id="PF02631">
    <property type="entry name" value="RecX_HTH2"/>
    <property type="match status" value="1"/>
</dbReference>
<comment type="similarity">
    <text evidence="2">Belongs to the RecX family.</text>
</comment>
<feature type="domain" description="RecX third three-helical" evidence="6">
    <location>
        <begin position="109"/>
        <end position="156"/>
    </location>
</feature>
<comment type="caution">
    <text evidence="7">The sequence shown here is derived from an EMBL/GenBank/DDBJ whole genome shotgun (WGS) entry which is preliminary data.</text>
</comment>
<proteinExistence type="inferred from homology"/>
<protein>
    <recommendedName>
        <fullName evidence="3">Regulatory protein RecX</fullName>
    </recommendedName>
</protein>
<evidence type="ECO:0000256" key="1">
    <source>
        <dbReference type="ARBA" id="ARBA00004496"/>
    </source>
</evidence>
<sequence length="161" mass="19339">MAYPEKKVVYTAEQALEALQHYCAYQDRCHQEARDKLYELGYGGPPAEEIIVELIRDKYLDEERFARSYARGKFKMKRWGRYRIRNELKQRKISAYCIKKAMTEIDEAEYYDTLCRELERRNAAEKPGQHPYLRRRRLADYLVKRGYESGLVWQAINDLEL</sequence>
<dbReference type="PANTHER" id="PTHR33602:SF1">
    <property type="entry name" value="REGULATORY PROTEIN RECX FAMILY PROTEIN"/>
    <property type="match status" value="1"/>
</dbReference>
<dbReference type="Proteomes" id="UP000226437">
    <property type="component" value="Unassembled WGS sequence"/>
</dbReference>
<dbReference type="OrthoDB" id="1523826at2"/>
<accession>A0A2G0CGX1</accession>
<dbReference type="PANTHER" id="PTHR33602">
    <property type="entry name" value="REGULATORY PROTEIN RECX FAMILY PROTEIN"/>
    <property type="match status" value="1"/>
</dbReference>
<feature type="domain" description="RecX second three-helical" evidence="5">
    <location>
        <begin position="61"/>
        <end position="102"/>
    </location>
</feature>
<keyword evidence="4" id="KW-0963">Cytoplasm</keyword>
<dbReference type="Gene3D" id="1.10.10.10">
    <property type="entry name" value="Winged helix-like DNA-binding domain superfamily/Winged helix DNA-binding domain"/>
    <property type="match status" value="1"/>
</dbReference>
<evidence type="ECO:0000259" key="6">
    <source>
        <dbReference type="Pfam" id="PF21981"/>
    </source>
</evidence>